<dbReference type="GeneTree" id="ENSGT00960000186767"/>
<evidence type="ECO:0000256" key="1">
    <source>
        <dbReference type="SAM" id="Phobius"/>
    </source>
</evidence>
<evidence type="ECO:0000313" key="2">
    <source>
        <dbReference type="Ensembl" id="ENSACIP00000016754.1"/>
    </source>
</evidence>
<organism evidence="2 3">
    <name type="scientific">Amphilophus citrinellus</name>
    <name type="common">Midas cichlid</name>
    <name type="synonym">Cichlasoma citrinellum</name>
    <dbReference type="NCBI Taxonomy" id="61819"/>
    <lineage>
        <taxon>Eukaryota</taxon>
        <taxon>Metazoa</taxon>
        <taxon>Chordata</taxon>
        <taxon>Craniata</taxon>
        <taxon>Vertebrata</taxon>
        <taxon>Euteleostomi</taxon>
        <taxon>Actinopterygii</taxon>
        <taxon>Neopterygii</taxon>
        <taxon>Teleostei</taxon>
        <taxon>Neoteleostei</taxon>
        <taxon>Acanthomorphata</taxon>
        <taxon>Ovalentaria</taxon>
        <taxon>Cichlomorphae</taxon>
        <taxon>Cichliformes</taxon>
        <taxon>Cichlidae</taxon>
        <taxon>New World cichlids</taxon>
        <taxon>Cichlasomatinae</taxon>
        <taxon>Heroini</taxon>
        <taxon>Amphilophus</taxon>
    </lineage>
</organism>
<keyword evidence="1" id="KW-1133">Transmembrane helix</keyword>
<evidence type="ECO:0000313" key="3">
    <source>
        <dbReference type="Proteomes" id="UP000261340"/>
    </source>
</evidence>
<dbReference type="PANTHER" id="PTHR28634">
    <property type="entry name" value="ZINC FINGER B-BOX DOMAIN-CONTAINING PROTEIN 1"/>
    <property type="match status" value="1"/>
</dbReference>
<proteinExistence type="predicted"/>
<evidence type="ECO:0008006" key="4">
    <source>
        <dbReference type="Google" id="ProtNLM"/>
    </source>
</evidence>
<protein>
    <recommendedName>
        <fullName evidence="4">B box-type domain-containing protein</fullName>
    </recommendedName>
</protein>
<reference evidence="2" key="1">
    <citation type="submission" date="2025-08" db="UniProtKB">
        <authorList>
            <consortium name="Ensembl"/>
        </authorList>
    </citation>
    <scope>IDENTIFICATION</scope>
</reference>
<reference evidence="2" key="2">
    <citation type="submission" date="2025-09" db="UniProtKB">
        <authorList>
            <consortium name="Ensembl"/>
        </authorList>
    </citation>
    <scope>IDENTIFICATION</scope>
</reference>
<keyword evidence="3" id="KW-1185">Reference proteome</keyword>
<name>A0A3Q0RVZ1_AMPCI</name>
<dbReference type="OMA" id="KKHRRYF"/>
<feature type="transmembrane region" description="Helical" evidence="1">
    <location>
        <begin position="189"/>
        <end position="210"/>
    </location>
</feature>
<dbReference type="PANTHER" id="PTHR28634:SF1">
    <property type="entry name" value="ZINC FINGER B-BOX DOMAIN-CONTAINING PROTEIN 1"/>
    <property type="match status" value="1"/>
</dbReference>
<keyword evidence="1" id="KW-0812">Transmembrane</keyword>
<accession>A0A3Q0RVZ1</accession>
<sequence>PLLTQMARKNRLRGRICGQCEVKTAGIMCAECTENYCVGCFARFHQKGALKRLNAGGVLLSLTSHCLPSIPVSTLMKRFLLLQVLAVSHGEEKKVDITGPPPSLLRGEYSEEESVRSFQEALKLWRGKENDGFWIPATQTALPPDREAEGQRRGGGEERVPVMVEFTENSLTYMDRLLLKKHRRYRKKFFFFFCLNHHIFNVWFSFLSFLKNLKK</sequence>
<dbReference type="InterPro" id="IPR037688">
    <property type="entry name" value="ZBBX"/>
</dbReference>
<dbReference type="AlphaFoldDB" id="A0A3Q0RVZ1"/>
<dbReference type="Proteomes" id="UP000261340">
    <property type="component" value="Unplaced"/>
</dbReference>
<keyword evidence="1" id="KW-0472">Membrane</keyword>
<dbReference type="Ensembl" id="ENSACIT00000017207.1">
    <property type="protein sequence ID" value="ENSACIP00000016754.1"/>
    <property type="gene ID" value="ENSACIG00000013052.1"/>
</dbReference>